<dbReference type="Gene3D" id="3.40.50.1820">
    <property type="entry name" value="alpha/beta hydrolase"/>
    <property type="match status" value="1"/>
</dbReference>
<evidence type="ECO:0000313" key="3">
    <source>
        <dbReference type="EMBL" id="KUI54030.1"/>
    </source>
</evidence>
<dbReference type="OrthoDB" id="164921at2759"/>
<accession>A0A194UQT2</accession>
<feature type="region of interest" description="Disordered" evidence="1">
    <location>
        <begin position="1"/>
        <end position="41"/>
    </location>
</feature>
<keyword evidence="2" id="KW-0472">Membrane</keyword>
<dbReference type="InterPro" id="IPR029058">
    <property type="entry name" value="AB_hydrolase_fold"/>
</dbReference>
<evidence type="ECO:0000256" key="2">
    <source>
        <dbReference type="SAM" id="Phobius"/>
    </source>
</evidence>
<dbReference type="AlphaFoldDB" id="A0A194UQT2"/>
<sequence length="529" mass="58756">MSPASGRRDDNDGPPQGRHSGYYEDDAPPANEHTRLLPNRLDDDLPRRGYLSPDDPAVTPYNLFAVRFTRYLTVFFALITFLWWVLQLVSVFITPPGLFTRGSGFFGFSYASIALTTLIVALLFFAAPSRAARVLSAVMSVLLLANVIIILAVQRTRHEEAWTGIASVTWAFLMSVWALVADQTVKWGKKEEEERLTGRPESRRTLLEWTQVLLATIGFAVLAVVALLLTLALILRAVDAKVAPPGEMYWVDGDKYQIHLYCHGNETDSQGKKLPTVLFEGGEDPVEDGLWQFADNALKNGSFSRYCFADRPGMAWSDTAPSPFSASQATEALSEALARAGEDGPWVLASAGIGSIYSRVLSSRHGTEVKGLVLIDPLHEDLLYRVGNSGQGFMLWLRGIVSPLGIDRIPGALFKGRTSRDRIFGRSSYQTGKQIFAKLQESLVANSLTKRDVTSSRAIQAPDVPVVIISSGIKVRTDRQWEAKQRDLTHLTENLHDWDIVSKAPHQVWKTLDGREIIERRIKQLVHGK</sequence>
<evidence type="ECO:0000313" key="4">
    <source>
        <dbReference type="Proteomes" id="UP000078576"/>
    </source>
</evidence>
<keyword evidence="2" id="KW-0812">Transmembrane</keyword>
<proteinExistence type="predicted"/>
<feature type="transmembrane region" description="Helical" evidence="2">
    <location>
        <begin position="71"/>
        <end position="93"/>
    </location>
</feature>
<reference evidence="4" key="1">
    <citation type="submission" date="2014-12" db="EMBL/GenBank/DDBJ databases">
        <title>Genome Sequence of Valsa Canker Pathogens Uncovers a Specific Adaption of Colonization on Woody Bark.</title>
        <authorList>
            <person name="Yin Z."/>
            <person name="Liu H."/>
            <person name="Gao X."/>
            <person name="Li Z."/>
            <person name="Song N."/>
            <person name="Ke X."/>
            <person name="Dai Q."/>
            <person name="Wu Y."/>
            <person name="Sun Y."/>
            <person name="Xu J.-R."/>
            <person name="Kang Z.K."/>
            <person name="Wang L."/>
            <person name="Huang L."/>
        </authorList>
    </citation>
    <scope>NUCLEOTIDE SEQUENCE [LARGE SCALE GENOMIC DNA]</scope>
    <source>
        <strain evidence="4">SXYL134</strain>
    </source>
</reference>
<name>A0A194UQT2_CYTMA</name>
<feature type="transmembrane region" description="Helical" evidence="2">
    <location>
        <begin position="105"/>
        <end position="127"/>
    </location>
</feature>
<keyword evidence="2" id="KW-1133">Transmembrane helix</keyword>
<feature type="transmembrane region" description="Helical" evidence="2">
    <location>
        <begin position="212"/>
        <end position="235"/>
    </location>
</feature>
<dbReference type="Proteomes" id="UP000078576">
    <property type="component" value="Unassembled WGS sequence"/>
</dbReference>
<dbReference type="EMBL" id="KN714671">
    <property type="protein sequence ID" value="KUI54030.1"/>
    <property type="molecule type" value="Genomic_DNA"/>
</dbReference>
<dbReference type="InterPro" id="IPR019431">
    <property type="entry name" value="DUF2417"/>
</dbReference>
<gene>
    <name evidence="3" type="ORF">VP1G_01454</name>
</gene>
<organism evidence="3 4">
    <name type="scientific">Cytospora mali</name>
    <name type="common">Apple Valsa canker fungus</name>
    <name type="synonym">Valsa mali</name>
    <dbReference type="NCBI Taxonomy" id="578113"/>
    <lineage>
        <taxon>Eukaryota</taxon>
        <taxon>Fungi</taxon>
        <taxon>Dikarya</taxon>
        <taxon>Ascomycota</taxon>
        <taxon>Pezizomycotina</taxon>
        <taxon>Sordariomycetes</taxon>
        <taxon>Sordariomycetidae</taxon>
        <taxon>Diaporthales</taxon>
        <taxon>Cytosporaceae</taxon>
        <taxon>Cytospora</taxon>
    </lineage>
</organism>
<dbReference type="Pfam" id="PF10329">
    <property type="entry name" value="DUF2417"/>
    <property type="match status" value="1"/>
</dbReference>
<feature type="compositionally biased region" description="Basic and acidic residues" evidence="1">
    <location>
        <begin position="32"/>
        <end position="41"/>
    </location>
</feature>
<evidence type="ECO:0008006" key="5">
    <source>
        <dbReference type="Google" id="ProtNLM"/>
    </source>
</evidence>
<keyword evidence="4" id="KW-1185">Reference proteome</keyword>
<feature type="transmembrane region" description="Helical" evidence="2">
    <location>
        <begin position="134"/>
        <end position="155"/>
    </location>
</feature>
<feature type="compositionally biased region" description="Basic and acidic residues" evidence="1">
    <location>
        <begin position="1"/>
        <end position="11"/>
    </location>
</feature>
<protein>
    <recommendedName>
        <fullName evidence="5">Mitochondrial integral membrane protein</fullName>
    </recommendedName>
</protein>
<feature type="transmembrane region" description="Helical" evidence="2">
    <location>
        <begin position="161"/>
        <end position="180"/>
    </location>
</feature>
<dbReference type="SUPFAM" id="SSF53474">
    <property type="entry name" value="alpha/beta-Hydrolases"/>
    <property type="match status" value="1"/>
</dbReference>
<dbReference type="STRING" id="694573.A0A194UQT2"/>
<evidence type="ECO:0000256" key="1">
    <source>
        <dbReference type="SAM" id="MobiDB-lite"/>
    </source>
</evidence>